<dbReference type="Pfam" id="PF13175">
    <property type="entry name" value="AAA_15"/>
    <property type="match status" value="1"/>
</dbReference>
<dbReference type="InterPro" id="IPR051396">
    <property type="entry name" value="Bact_Antivir_Def_Nuclease"/>
</dbReference>
<dbReference type="Gene3D" id="3.40.50.300">
    <property type="entry name" value="P-loop containing nucleotide triphosphate hydrolases"/>
    <property type="match status" value="1"/>
</dbReference>
<protein>
    <submittedName>
        <fullName evidence="2">Recombination protein F</fullName>
    </submittedName>
</protein>
<sequence length="541" mass="62058">MNRTVKKIKHGADHDNSIKDQYKMFKYYKEGMFVEVDSEESSRYRQMCLNNLKESQFRLKRVKLVNYKGFNELSINLDNDVILIAANNGYGKTGILEAIYLSLSWFYRLVYGSNQGWRFGDKYINRRVSNAGMLVNLEVSVGNDKKSSDYQIDIARSLGAFSVKSDYADFKDLAEMYIEFQNSGIVAPMFAYYSVERGKNYPDGGFTSMIESGSSKLLDKLYPDSSLTLSSNIFSNFIKWAAEIKIKKSVSSEDEQSEKIKSLKEFIYHISHSDLDEEIKNTLISQKEKEIETIFSSQSADKLTNLDRMEKIVDMIFTLGCAFIDDISSIQLKYDEKLDALDLVCIKRDCEISASYLSHGEKSTLSLLFDIALKLIYTCGIEDPFNGHGIVFIDEVELHLHPSWQQSLLSKLKKTFPNVKIIATTHSPNILNTVEEQAIRKIKLKDNRFYIEVPTFSYGANSSQVQSDIQDVAARPDVEPVQNLTRFREMMKNNQYDTPEAQALLKKILQWGDDHDPDVTKLKIDLELRIKRNAKKISKEQ</sequence>
<dbReference type="InterPro" id="IPR041685">
    <property type="entry name" value="AAA_GajA/Old/RecF-like"/>
</dbReference>
<dbReference type="EMBL" id="CAAHCZ010000001">
    <property type="protein sequence ID" value="VGL88842.1"/>
    <property type="molecule type" value="Genomic_DNA"/>
</dbReference>
<dbReference type="InterPro" id="IPR027417">
    <property type="entry name" value="P-loop_NTPase"/>
</dbReference>
<feature type="domain" description="Endonuclease GajA/Old nuclease/RecF-like AAA" evidence="1">
    <location>
        <begin position="228"/>
        <end position="430"/>
    </location>
</feature>
<dbReference type="SUPFAM" id="SSF52540">
    <property type="entry name" value="P-loop containing nucleoside triphosphate hydrolases"/>
    <property type="match status" value="1"/>
</dbReference>
<reference evidence="2" key="1">
    <citation type="submission" date="2019-03" db="EMBL/GenBank/DDBJ databases">
        <authorList>
            <consortium name="Pathogen Informatics"/>
        </authorList>
    </citation>
    <scope>NUCLEOTIDE SEQUENCE</scope>
    <source>
        <strain evidence="2">5012STDY7626466</strain>
    </source>
</reference>
<evidence type="ECO:0000259" key="1">
    <source>
        <dbReference type="Pfam" id="PF13175"/>
    </source>
</evidence>
<dbReference type="AlphaFoldDB" id="A0A486D017"/>
<gene>
    <name evidence="2" type="ORF">SAMEA4873656_00820</name>
</gene>
<name>A0A486D017_KLEPN</name>
<organism evidence="2">
    <name type="scientific">Klebsiella pneumoniae</name>
    <dbReference type="NCBI Taxonomy" id="573"/>
    <lineage>
        <taxon>Bacteria</taxon>
        <taxon>Pseudomonadati</taxon>
        <taxon>Pseudomonadota</taxon>
        <taxon>Gammaproteobacteria</taxon>
        <taxon>Enterobacterales</taxon>
        <taxon>Enterobacteriaceae</taxon>
        <taxon>Klebsiella/Raoultella group</taxon>
        <taxon>Klebsiella</taxon>
        <taxon>Klebsiella pneumoniae complex</taxon>
    </lineage>
</organism>
<dbReference type="PANTHER" id="PTHR43581">
    <property type="entry name" value="ATP/GTP PHOSPHATASE"/>
    <property type="match status" value="1"/>
</dbReference>
<dbReference type="PANTHER" id="PTHR43581:SF4">
    <property type="entry name" value="ATP_GTP PHOSPHATASE"/>
    <property type="match status" value="1"/>
</dbReference>
<evidence type="ECO:0000313" key="2">
    <source>
        <dbReference type="EMBL" id="VGL88842.1"/>
    </source>
</evidence>
<proteinExistence type="predicted"/>
<accession>A0A486D017</accession>